<organism evidence="2 3">
    <name type="scientific">Micromonospora tulbaghiae</name>
    <dbReference type="NCBI Taxonomy" id="479978"/>
    <lineage>
        <taxon>Bacteria</taxon>
        <taxon>Bacillati</taxon>
        <taxon>Actinomycetota</taxon>
        <taxon>Actinomycetes</taxon>
        <taxon>Micromonosporales</taxon>
        <taxon>Micromonosporaceae</taxon>
        <taxon>Micromonospora</taxon>
    </lineage>
</organism>
<dbReference type="SUPFAM" id="SSF53474">
    <property type="entry name" value="alpha/beta-Hydrolases"/>
    <property type="match status" value="1"/>
</dbReference>
<proteinExistence type="predicted"/>
<dbReference type="GeneID" id="93473736"/>
<evidence type="ECO:0000313" key="3">
    <source>
        <dbReference type="Proteomes" id="UP000199405"/>
    </source>
</evidence>
<evidence type="ECO:0000256" key="1">
    <source>
        <dbReference type="SAM" id="MobiDB-lite"/>
    </source>
</evidence>
<dbReference type="Gene3D" id="3.40.50.1820">
    <property type="entry name" value="alpha/beta hydrolase"/>
    <property type="match status" value="1"/>
</dbReference>
<protein>
    <recommendedName>
        <fullName evidence="4">Dienelactone hydrolase</fullName>
    </recommendedName>
</protein>
<feature type="compositionally biased region" description="Polar residues" evidence="1">
    <location>
        <begin position="170"/>
        <end position="179"/>
    </location>
</feature>
<reference evidence="2 3" key="1">
    <citation type="submission" date="2016-06" db="EMBL/GenBank/DDBJ databases">
        <authorList>
            <person name="Varghese N."/>
            <person name="Submissions Spin"/>
        </authorList>
    </citation>
    <scope>NUCLEOTIDE SEQUENCE [LARGE SCALE GENOMIC DNA]</scope>
    <source>
        <strain evidence="2 3">DSM 45142</strain>
    </source>
</reference>
<evidence type="ECO:0008006" key="4">
    <source>
        <dbReference type="Google" id="ProtNLM"/>
    </source>
</evidence>
<gene>
    <name evidence="2" type="ORF">GA0070562_3528</name>
</gene>
<evidence type="ECO:0000313" key="2">
    <source>
        <dbReference type="EMBL" id="SCE86758.1"/>
    </source>
</evidence>
<comment type="caution">
    <text evidence="2">The sequence shown here is derived from an EMBL/GenBank/DDBJ whole genome shotgun (WGS) entry which is preliminary data.</text>
</comment>
<dbReference type="InterPro" id="IPR029058">
    <property type="entry name" value="AB_hydrolase_fold"/>
</dbReference>
<dbReference type="EMBL" id="FMCQ01000004">
    <property type="protein sequence ID" value="SCE86758.1"/>
    <property type="molecule type" value="Genomic_DNA"/>
</dbReference>
<accession>A0ABY0KLY2</accession>
<keyword evidence="3" id="KW-1185">Reference proteome</keyword>
<dbReference type="Proteomes" id="UP000199405">
    <property type="component" value="Unassembled WGS sequence"/>
</dbReference>
<feature type="region of interest" description="Disordered" evidence="1">
    <location>
        <begin position="169"/>
        <end position="227"/>
    </location>
</feature>
<sequence length="298" mass="31337">MGTVFWESPFVLDPPPAAVERHGDVDLHVPTGDGRHPAVVVVHGVPGPPEAPDARDWPLYQGYGALLAEAGVLAAIPRLTVASPDDLYTVAARVNAAAELLRADPRVDPDRLGLWFFSGAGLLLGDWLRDPPAWLRGVAATYPLLAPLPGWPPVDPRFRPMDALDLPTEQEATTASGTASPDDAGVDVPRPEAASADSERVNAPQPDATSPDGANVDGAQAEGAAGPTLVLTRAGRERPDVAPTIEAFTVVARRRGIPLRVVDVPNGQHGFDALDHSEESRAAVRTARDALVNLLTAP</sequence>
<dbReference type="RefSeq" id="WP_254663788.1">
    <property type="nucleotide sequence ID" value="NZ_FMCQ01000004.1"/>
</dbReference>
<name>A0ABY0KLY2_9ACTN</name>